<protein>
    <submittedName>
        <fullName evidence="2">Uncharacterized protein</fullName>
    </submittedName>
</protein>
<reference evidence="2" key="1">
    <citation type="submission" date="2021-05" db="EMBL/GenBank/DDBJ databases">
        <authorList>
            <person name="Alioto T."/>
            <person name="Alioto T."/>
            <person name="Gomez Garrido J."/>
        </authorList>
    </citation>
    <scope>NUCLEOTIDE SEQUENCE</scope>
</reference>
<organism evidence="2">
    <name type="scientific">Cacopsylla melanoneura</name>
    <dbReference type="NCBI Taxonomy" id="428564"/>
    <lineage>
        <taxon>Eukaryota</taxon>
        <taxon>Metazoa</taxon>
        <taxon>Ecdysozoa</taxon>
        <taxon>Arthropoda</taxon>
        <taxon>Hexapoda</taxon>
        <taxon>Insecta</taxon>
        <taxon>Pterygota</taxon>
        <taxon>Neoptera</taxon>
        <taxon>Paraneoptera</taxon>
        <taxon>Hemiptera</taxon>
        <taxon>Sternorrhyncha</taxon>
        <taxon>Psylloidea</taxon>
        <taxon>Psyllidae</taxon>
        <taxon>Psyllinae</taxon>
        <taxon>Cacopsylla</taxon>
    </lineage>
</organism>
<feature type="region of interest" description="Disordered" evidence="1">
    <location>
        <begin position="83"/>
        <end position="104"/>
    </location>
</feature>
<feature type="compositionally biased region" description="Low complexity" evidence="1">
    <location>
        <begin position="90"/>
        <end position="104"/>
    </location>
</feature>
<dbReference type="EMBL" id="HBUF01016613">
    <property type="protein sequence ID" value="CAG6609937.1"/>
    <property type="molecule type" value="Transcribed_RNA"/>
</dbReference>
<dbReference type="EMBL" id="HBUF01016615">
    <property type="protein sequence ID" value="CAG6609950.1"/>
    <property type="molecule type" value="Transcribed_RNA"/>
</dbReference>
<proteinExistence type="predicted"/>
<sequence>MLSVSCVVLSSSFSSKSWFFSFSKLSFSVSIFSGYNTFSLFSSSLKLKLSVWSFAGNSLSVDVSRLADVPLDITFPGELVPNEPSGSFKNFSNSSISLARSNSS</sequence>
<evidence type="ECO:0000256" key="1">
    <source>
        <dbReference type="SAM" id="MobiDB-lite"/>
    </source>
</evidence>
<dbReference type="EMBL" id="HBUF01016616">
    <property type="protein sequence ID" value="CAG6609957.1"/>
    <property type="molecule type" value="Transcribed_RNA"/>
</dbReference>
<accession>A0A8D8PNZ6</accession>
<name>A0A8D8PNZ6_9HEMI</name>
<dbReference type="AlphaFoldDB" id="A0A8D8PNZ6"/>
<dbReference type="EMBL" id="HBUF01016614">
    <property type="protein sequence ID" value="CAG6609943.1"/>
    <property type="molecule type" value="Transcribed_RNA"/>
</dbReference>
<dbReference type="EMBL" id="HBUF01016618">
    <property type="protein sequence ID" value="CAG6609967.1"/>
    <property type="molecule type" value="Transcribed_RNA"/>
</dbReference>
<evidence type="ECO:0000313" key="2">
    <source>
        <dbReference type="EMBL" id="CAG6609967.1"/>
    </source>
</evidence>